<evidence type="ECO:0000313" key="2">
    <source>
        <dbReference type="Proteomes" id="UP000003323"/>
    </source>
</evidence>
<dbReference type="AlphaFoldDB" id="E0Q4K1"/>
<dbReference type="GeneID" id="52017241"/>
<sequence>MPDMVGGTVSIGAADAHAAIGEKTSGVKNAAENIAIHALLKSIEILILLRRPHQHPT</sequence>
<comment type="caution">
    <text evidence="1">The sequence shown here is derived from an EMBL/GenBank/DDBJ whole genome shotgun (WGS) entry which is preliminary data.</text>
</comment>
<dbReference type="Proteomes" id="UP000003323">
    <property type="component" value="Unassembled WGS sequence"/>
</dbReference>
<name>E0Q4K1_9BIFI</name>
<organism evidence="1 2">
    <name type="scientific">Bifidobacterium dentium ATCC 27679</name>
    <dbReference type="NCBI Taxonomy" id="871562"/>
    <lineage>
        <taxon>Bacteria</taxon>
        <taxon>Bacillati</taxon>
        <taxon>Actinomycetota</taxon>
        <taxon>Actinomycetes</taxon>
        <taxon>Bifidobacteriales</taxon>
        <taxon>Bifidobacteriaceae</taxon>
        <taxon>Bifidobacterium</taxon>
    </lineage>
</organism>
<evidence type="ECO:0000313" key="1">
    <source>
        <dbReference type="EMBL" id="EFM42404.1"/>
    </source>
</evidence>
<protein>
    <submittedName>
        <fullName evidence="1">Uncharacterized protein</fullName>
    </submittedName>
</protein>
<proteinExistence type="predicted"/>
<dbReference type="HOGENOM" id="CLU_2987460_0_0_11"/>
<reference evidence="1 2" key="1">
    <citation type="submission" date="2010-08" db="EMBL/GenBank/DDBJ databases">
        <authorList>
            <person name="Muzny D."/>
            <person name="Qin X."/>
            <person name="Deng J."/>
            <person name="Jiang H."/>
            <person name="Liu Y."/>
            <person name="Qu J."/>
            <person name="Song X.-Z."/>
            <person name="Zhang L."/>
            <person name="Thornton R."/>
            <person name="Coyle M."/>
            <person name="Francisco L."/>
            <person name="Jackson L."/>
            <person name="Javaid M."/>
            <person name="Korchina V."/>
            <person name="Kovar C."/>
            <person name="Mata R."/>
            <person name="Mathew T."/>
            <person name="Ngo R."/>
            <person name="Nguyen L."/>
            <person name="Nguyen N."/>
            <person name="Okwuonu G."/>
            <person name="Ongeri F."/>
            <person name="Pham C."/>
            <person name="Simmons D."/>
            <person name="Wilczek-Boney K."/>
            <person name="Hale W."/>
            <person name="Jakkamsetti A."/>
            <person name="Pham P."/>
            <person name="Ruth R."/>
            <person name="San Lucas F."/>
            <person name="Warren J."/>
            <person name="Zhang J."/>
            <person name="Zhao Z."/>
            <person name="Zhou C."/>
            <person name="Zhu D."/>
            <person name="Lee S."/>
            <person name="Bess C."/>
            <person name="Blankenburg K."/>
            <person name="Forbes L."/>
            <person name="Fu Q."/>
            <person name="Gubbala S."/>
            <person name="Hirani K."/>
            <person name="Jayaseelan J.C."/>
            <person name="Lara F."/>
            <person name="Munidasa M."/>
            <person name="Palculict T."/>
            <person name="Patil S."/>
            <person name="Pu L.-L."/>
            <person name="Saada N."/>
            <person name="Tang L."/>
            <person name="Weissenberger G."/>
            <person name="Zhu Y."/>
            <person name="Hemphill L."/>
            <person name="Shang Y."/>
            <person name="Youmans B."/>
            <person name="Ayvaz T."/>
            <person name="Ross M."/>
            <person name="Santibanez J."/>
            <person name="Aqrawi P."/>
            <person name="Gross S."/>
            <person name="Joshi V."/>
            <person name="Fowler G."/>
            <person name="Nazareth L."/>
            <person name="Reid J."/>
            <person name="Worley K."/>
            <person name="Petrosino J."/>
            <person name="Highlander S."/>
            <person name="Gibbs R."/>
        </authorList>
    </citation>
    <scope>NUCLEOTIDE SEQUENCE [LARGE SCALE GENOMIC DNA]</scope>
    <source>
        <strain evidence="1 2">ATCC 27679</strain>
    </source>
</reference>
<gene>
    <name evidence="1" type="ORF">HMPREF0168_0058</name>
</gene>
<dbReference type="EMBL" id="AEEQ01000003">
    <property type="protein sequence ID" value="EFM42404.1"/>
    <property type="molecule type" value="Genomic_DNA"/>
</dbReference>
<accession>E0Q4K1</accession>
<dbReference type="RefSeq" id="WP_003840978.1">
    <property type="nucleotide sequence ID" value="NZ_GL405225.1"/>
</dbReference>